<dbReference type="RefSeq" id="WP_163662162.1">
    <property type="nucleotide sequence ID" value="NZ_QXHD01000004.1"/>
</dbReference>
<dbReference type="PROSITE" id="PS51257">
    <property type="entry name" value="PROKAR_LIPOPROTEIN"/>
    <property type="match status" value="1"/>
</dbReference>
<evidence type="ECO:0000313" key="4">
    <source>
        <dbReference type="Proteomes" id="UP000481033"/>
    </source>
</evidence>
<evidence type="ECO:0000256" key="2">
    <source>
        <dbReference type="SAM" id="SignalP"/>
    </source>
</evidence>
<feature type="chain" id="PRO_5027031404" evidence="2">
    <location>
        <begin position="21"/>
        <end position="191"/>
    </location>
</feature>
<evidence type="ECO:0000256" key="1">
    <source>
        <dbReference type="SAM" id="MobiDB-lite"/>
    </source>
</evidence>
<feature type="compositionally biased region" description="Basic and acidic residues" evidence="1">
    <location>
        <begin position="53"/>
        <end position="67"/>
    </location>
</feature>
<dbReference type="Proteomes" id="UP000481033">
    <property type="component" value="Unassembled WGS sequence"/>
</dbReference>
<keyword evidence="2" id="KW-0732">Signal</keyword>
<comment type="caution">
    <text evidence="3">The sequence shown here is derived from an EMBL/GenBank/DDBJ whole genome shotgun (WGS) entry which is preliminary data.</text>
</comment>
<dbReference type="AlphaFoldDB" id="A0A6M0RFY6"/>
<proteinExistence type="predicted"/>
<keyword evidence="4" id="KW-1185">Reference proteome</keyword>
<evidence type="ECO:0000313" key="3">
    <source>
        <dbReference type="EMBL" id="NEZ55177.1"/>
    </source>
</evidence>
<accession>A0A6M0RFY6</accession>
<feature type="signal peptide" evidence="2">
    <location>
        <begin position="1"/>
        <end position="20"/>
    </location>
</feature>
<protein>
    <submittedName>
        <fullName evidence="3">Sporulation/spore germination protein</fullName>
    </submittedName>
</protein>
<reference evidence="3 4" key="1">
    <citation type="journal article" date="2020" name="Microb. Ecol.">
        <title>Ecogenomics of the Marine Benthic Filamentous Cyanobacterium Adonisia.</title>
        <authorList>
            <person name="Walter J.M."/>
            <person name="Coutinho F.H."/>
            <person name="Leomil L."/>
            <person name="Hargreaves P.I."/>
            <person name="Campeao M.E."/>
            <person name="Vieira V.V."/>
            <person name="Silva B.S."/>
            <person name="Fistarol G.O."/>
            <person name="Salomon P.S."/>
            <person name="Sawabe T."/>
            <person name="Mino S."/>
            <person name="Hosokawa M."/>
            <person name="Miyashita H."/>
            <person name="Maruyama F."/>
            <person name="van Verk M.C."/>
            <person name="Dutilh B.E."/>
            <person name="Thompson C.C."/>
            <person name="Thompson F.L."/>
        </authorList>
    </citation>
    <scope>NUCLEOTIDE SEQUENCE [LARGE SCALE GENOMIC DNA]</scope>
    <source>
        <strain evidence="3 4">CCMR0081</strain>
    </source>
</reference>
<organism evidence="3 4">
    <name type="scientific">Adonisia turfae CCMR0081</name>
    <dbReference type="NCBI Taxonomy" id="2292702"/>
    <lineage>
        <taxon>Bacteria</taxon>
        <taxon>Bacillati</taxon>
        <taxon>Cyanobacteriota</taxon>
        <taxon>Adonisia</taxon>
        <taxon>Adonisia turfae</taxon>
    </lineage>
</organism>
<sequence length="191" mass="20630">MVRFPKVLLGVFVSVGVTIAGCNGSTPTDVAEPPTVEDPAAVVQEEPALSPEKPSESAEGDEPKIEAQTDGVTPDADMVAVSIYVMDDSCSNFKAESVKVPADQAITEAVGEVLDRHKFEAFKLSGYRVNVEDSKAIVDLRLAEDSQRQFLSLSSCEQQGLFGGLEETLIQNPTWKVNQVEFTNRGKEIVL</sequence>
<name>A0A6M0RFY6_9CYAN</name>
<gene>
    <name evidence="3" type="ORF">DXZ20_05685</name>
</gene>
<dbReference type="EMBL" id="QXHD01000004">
    <property type="protein sequence ID" value="NEZ55177.1"/>
    <property type="molecule type" value="Genomic_DNA"/>
</dbReference>
<feature type="region of interest" description="Disordered" evidence="1">
    <location>
        <begin position="44"/>
        <end position="72"/>
    </location>
</feature>